<dbReference type="EMBL" id="CP066308">
    <property type="protein sequence ID" value="QQE76318.1"/>
    <property type="molecule type" value="Genomic_DNA"/>
</dbReference>
<protein>
    <submittedName>
        <fullName evidence="2">GNAT family N-acetyltransferase</fullName>
    </submittedName>
</protein>
<reference evidence="3" key="2">
    <citation type="submission" date="2021-04" db="EMBL/GenBank/DDBJ databases">
        <title>Brevibacillus composti FJAT-54423, complete genome.</title>
        <authorList>
            <person name="Tang R."/>
        </authorList>
    </citation>
    <scope>NUCLEOTIDE SEQUENCE</scope>
    <source>
        <strain evidence="3">FJAT-54424</strain>
    </source>
</reference>
<keyword evidence="5" id="KW-1185">Reference proteome</keyword>
<dbReference type="RefSeq" id="WP_198829820.1">
    <property type="nucleotide sequence ID" value="NZ_CP066308.1"/>
</dbReference>
<dbReference type="Proteomes" id="UP000595847">
    <property type="component" value="Chromosome"/>
</dbReference>
<gene>
    <name evidence="2" type="ORF">JD108_10860</name>
    <name evidence="3" type="ORF">KDJ56_10545</name>
</gene>
<dbReference type="KEGG" id="bcop:JD108_10860"/>
<organism evidence="2 4">
    <name type="scientific">Brevibacillus composti</name>
    <dbReference type="NCBI Taxonomy" id="2796470"/>
    <lineage>
        <taxon>Bacteria</taxon>
        <taxon>Bacillati</taxon>
        <taxon>Bacillota</taxon>
        <taxon>Bacilli</taxon>
        <taxon>Bacillales</taxon>
        <taxon>Paenibacillaceae</taxon>
        <taxon>Brevibacillus</taxon>
    </lineage>
</organism>
<evidence type="ECO:0000259" key="1">
    <source>
        <dbReference type="Pfam" id="PF13302"/>
    </source>
</evidence>
<dbReference type="Gene3D" id="3.40.630.30">
    <property type="match status" value="1"/>
</dbReference>
<dbReference type="SUPFAM" id="SSF55729">
    <property type="entry name" value="Acyl-CoA N-acyltransferases (Nat)"/>
    <property type="match status" value="1"/>
</dbReference>
<dbReference type="Pfam" id="PF13302">
    <property type="entry name" value="Acetyltransf_3"/>
    <property type="match status" value="1"/>
</dbReference>
<dbReference type="InterPro" id="IPR016181">
    <property type="entry name" value="Acyl_CoA_acyltransferase"/>
</dbReference>
<dbReference type="AlphaFoldDB" id="A0A7T5JQC5"/>
<dbReference type="Proteomes" id="UP000677234">
    <property type="component" value="Chromosome"/>
</dbReference>
<name>A0A7T5JQC5_9BACL</name>
<proteinExistence type="predicted"/>
<feature type="domain" description="N-acetyltransferase" evidence="1">
    <location>
        <begin position="15"/>
        <end position="152"/>
    </location>
</feature>
<evidence type="ECO:0000313" key="2">
    <source>
        <dbReference type="EMBL" id="QQE76318.1"/>
    </source>
</evidence>
<reference evidence="2 4" key="1">
    <citation type="submission" date="2020-12" db="EMBL/GenBank/DDBJ databases">
        <title>strain FJAT-54423T represents a novel species of the genus Brevibacillus.</title>
        <authorList>
            <person name="Tang R."/>
        </authorList>
    </citation>
    <scope>NUCLEOTIDE SEQUENCE [LARGE SCALE GENOMIC DNA]</scope>
    <source>
        <strain evidence="2 4">FJAT-54423</strain>
    </source>
</reference>
<keyword evidence="2" id="KW-0808">Transferase</keyword>
<dbReference type="PANTHER" id="PTHR43610">
    <property type="entry name" value="BLL6696 PROTEIN"/>
    <property type="match status" value="1"/>
</dbReference>
<sequence>MLTIKPVVLEGKGVRLEPLAEHHGEGLWEAGRYEEIWTYMSMAMRQPDDARQFVDAALKAQGEGRELPFAIIDKMTGAVVGSTRFMNIAKADRGLEIGFTWLTPSVWKTKVNTECKWLLLRHCFEELGCIRVQLKTDARNLNSQRAIKRIGGVYEGLHRNHMIVRDGYIRDTVFFSILDREWPKVQEKLQLLLFGE</sequence>
<accession>A0A7T5JQC5</accession>
<dbReference type="InterPro" id="IPR000182">
    <property type="entry name" value="GNAT_dom"/>
</dbReference>
<dbReference type="EMBL" id="CP073708">
    <property type="protein sequence ID" value="QUO43345.1"/>
    <property type="molecule type" value="Genomic_DNA"/>
</dbReference>
<evidence type="ECO:0000313" key="4">
    <source>
        <dbReference type="Proteomes" id="UP000595847"/>
    </source>
</evidence>
<evidence type="ECO:0000313" key="3">
    <source>
        <dbReference type="EMBL" id="QUO43345.1"/>
    </source>
</evidence>
<dbReference type="PANTHER" id="PTHR43610:SF1">
    <property type="entry name" value="N-ACETYLTRANSFERASE DOMAIN-CONTAINING PROTEIN"/>
    <property type="match status" value="1"/>
</dbReference>
<evidence type="ECO:0000313" key="5">
    <source>
        <dbReference type="Proteomes" id="UP000677234"/>
    </source>
</evidence>
<dbReference type="GO" id="GO:0016747">
    <property type="term" value="F:acyltransferase activity, transferring groups other than amino-acyl groups"/>
    <property type="evidence" value="ECO:0007669"/>
    <property type="project" value="InterPro"/>
</dbReference>